<dbReference type="Proteomes" id="UP000054776">
    <property type="component" value="Unassembled WGS sequence"/>
</dbReference>
<proteinExistence type="predicted"/>
<sequence>MYITVRYDQVAIQNSKSRLKLHRRLKEKSCILMIDFVLTKNKWEHCDLLIFAMQSAVHLMLHSYLKEESSG</sequence>
<comment type="caution">
    <text evidence="1">The sequence shown here is derived from an EMBL/GenBank/DDBJ whole genome shotgun (WGS) entry which is preliminary data.</text>
</comment>
<gene>
    <name evidence="1" type="ORF">T01_3434</name>
</gene>
<protein>
    <submittedName>
        <fullName evidence="1">Uncharacterized protein</fullName>
    </submittedName>
</protein>
<dbReference type="OrthoDB" id="10428531at2759"/>
<keyword evidence="2" id="KW-1185">Reference proteome</keyword>
<dbReference type="AlphaFoldDB" id="A0A0V1BNU8"/>
<accession>A0A0V1BNU8</accession>
<dbReference type="EMBL" id="JYDH01000025">
    <property type="protein sequence ID" value="KRY38430.1"/>
    <property type="molecule type" value="Genomic_DNA"/>
</dbReference>
<name>A0A0V1BNU8_TRISP</name>
<evidence type="ECO:0000313" key="1">
    <source>
        <dbReference type="EMBL" id="KRY38430.1"/>
    </source>
</evidence>
<dbReference type="InParanoid" id="A0A0V1BNU8"/>
<evidence type="ECO:0000313" key="2">
    <source>
        <dbReference type="Proteomes" id="UP000054776"/>
    </source>
</evidence>
<reference evidence="1 2" key="1">
    <citation type="submission" date="2015-01" db="EMBL/GenBank/DDBJ databases">
        <title>Evolution of Trichinella species and genotypes.</title>
        <authorList>
            <person name="Korhonen P.K."/>
            <person name="Edoardo P."/>
            <person name="Giuseppe L.R."/>
            <person name="Gasser R.B."/>
        </authorList>
    </citation>
    <scope>NUCLEOTIDE SEQUENCE [LARGE SCALE GENOMIC DNA]</scope>
    <source>
        <strain evidence="1">ISS3</strain>
    </source>
</reference>
<organism evidence="1 2">
    <name type="scientific">Trichinella spiralis</name>
    <name type="common">Trichina worm</name>
    <dbReference type="NCBI Taxonomy" id="6334"/>
    <lineage>
        <taxon>Eukaryota</taxon>
        <taxon>Metazoa</taxon>
        <taxon>Ecdysozoa</taxon>
        <taxon>Nematoda</taxon>
        <taxon>Enoplea</taxon>
        <taxon>Dorylaimia</taxon>
        <taxon>Trichinellida</taxon>
        <taxon>Trichinellidae</taxon>
        <taxon>Trichinella</taxon>
    </lineage>
</organism>